<dbReference type="PANTHER" id="PTHR10938:SF0">
    <property type="entry name" value="TRANSLATION INITIATION FACTOR IF-3, MITOCHONDRIAL"/>
    <property type="match status" value="1"/>
</dbReference>
<dbReference type="SUPFAM" id="SSF54364">
    <property type="entry name" value="Translation initiation factor IF3, N-terminal domain"/>
    <property type="match status" value="1"/>
</dbReference>
<dbReference type="InterPro" id="IPR036788">
    <property type="entry name" value="T_IF-3_C_sf"/>
</dbReference>
<protein>
    <recommendedName>
        <fullName evidence="4">Translation initiation factor 3 N-terminal domain-containing protein</fullName>
    </recommendedName>
</protein>
<evidence type="ECO:0000313" key="6">
    <source>
        <dbReference type="Proteomes" id="UP001230268"/>
    </source>
</evidence>
<comment type="similarity">
    <text evidence="1">Belongs to the IF-3 family.</text>
</comment>
<dbReference type="AlphaFoldDB" id="A0AAD8LQJ8"/>
<keyword evidence="3" id="KW-0648">Protein biosynthesis</keyword>
<reference evidence="5" key="1">
    <citation type="submission" date="2023-08" db="EMBL/GenBank/DDBJ databases">
        <title>Draft sequence of the Babesia gibsoni genome.</title>
        <authorList>
            <person name="Yamagishi J.Y."/>
            <person name="Xuan X.X."/>
        </authorList>
    </citation>
    <scope>NUCLEOTIDE SEQUENCE</scope>
    <source>
        <strain evidence="5">Azabu</strain>
    </source>
</reference>
<dbReference type="GO" id="GO:0032790">
    <property type="term" value="P:ribosome disassembly"/>
    <property type="evidence" value="ECO:0007669"/>
    <property type="project" value="TreeGrafter"/>
</dbReference>
<dbReference type="GO" id="GO:0003743">
    <property type="term" value="F:translation initiation factor activity"/>
    <property type="evidence" value="ECO:0007669"/>
    <property type="project" value="UniProtKB-KW"/>
</dbReference>
<dbReference type="Pfam" id="PF05198">
    <property type="entry name" value="IF3_N"/>
    <property type="match status" value="1"/>
</dbReference>
<organism evidence="5 6">
    <name type="scientific">Babesia gibsoni</name>
    <dbReference type="NCBI Taxonomy" id="33632"/>
    <lineage>
        <taxon>Eukaryota</taxon>
        <taxon>Sar</taxon>
        <taxon>Alveolata</taxon>
        <taxon>Apicomplexa</taxon>
        <taxon>Aconoidasida</taxon>
        <taxon>Piroplasmida</taxon>
        <taxon>Babesiidae</taxon>
        <taxon>Babesia</taxon>
    </lineage>
</organism>
<keyword evidence="2" id="KW-0396">Initiation factor</keyword>
<dbReference type="InterPro" id="IPR001288">
    <property type="entry name" value="Translation_initiation_fac_3"/>
</dbReference>
<comment type="caution">
    <text evidence="5">The sequence shown here is derived from an EMBL/GenBank/DDBJ whole genome shotgun (WGS) entry which is preliminary data.</text>
</comment>
<dbReference type="Gene3D" id="3.30.110.10">
    <property type="entry name" value="Translation initiation factor 3 (IF-3), C-terminal domain"/>
    <property type="match status" value="1"/>
</dbReference>
<evidence type="ECO:0000259" key="4">
    <source>
        <dbReference type="Pfam" id="PF05198"/>
    </source>
</evidence>
<dbReference type="GO" id="GO:0043022">
    <property type="term" value="F:ribosome binding"/>
    <property type="evidence" value="ECO:0007669"/>
    <property type="project" value="TreeGrafter"/>
</dbReference>
<dbReference type="GO" id="GO:0070124">
    <property type="term" value="P:mitochondrial translational initiation"/>
    <property type="evidence" value="ECO:0007669"/>
    <property type="project" value="TreeGrafter"/>
</dbReference>
<evidence type="ECO:0000256" key="1">
    <source>
        <dbReference type="ARBA" id="ARBA00005439"/>
    </source>
</evidence>
<evidence type="ECO:0000256" key="2">
    <source>
        <dbReference type="ARBA" id="ARBA00022540"/>
    </source>
</evidence>
<proteinExistence type="inferred from homology"/>
<dbReference type="InterPro" id="IPR019814">
    <property type="entry name" value="Translation_initiation_fac_3_N"/>
</dbReference>
<gene>
    <name evidence="5" type="ORF">BgAZ_203570</name>
</gene>
<name>A0AAD8LQJ8_BABGI</name>
<sequence>MLVAATRVAAVLLPKGLRLSTTLFHRKAVNGYNNVIYRSFSITKLEFPVDGDITVSRVRLLREGKFVGDFDIAEARQKAKEEGLNLILFRPRADPPVCVLAKYQDFIEQQRALRDREANRAANTASNGLVFSFDPSIKVKVVQISSQCAESDFTRKIQGARRFLESGHRVEIVVFQKSSRNNKTVPTTLRIEDIGKVEAGVKKAVALAAKSNVTLSYSLDNPLIQRVDYIYAQLADVGRPYTLRSKVDMNQRQLILKFWPA</sequence>
<accession>A0AAD8LQJ8</accession>
<evidence type="ECO:0000313" key="5">
    <source>
        <dbReference type="EMBL" id="KAK1443481.1"/>
    </source>
</evidence>
<keyword evidence="6" id="KW-1185">Reference proteome</keyword>
<dbReference type="PANTHER" id="PTHR10938">
    <property type="entry name" value="TRANSLATION INITIATION FACTOR IF-3"/>
    <property type="match status" value="1"/>
</dbReference>
<dbReference type="GO" id="GO:0005739">
    <property type="term" value="C:mitochondrion"/>
    <property type="evidence" value="ECO:0007669"/>
    <property type="project" value="TreeGrafter"/>
</dbReference>
<feature type="domain" description="Translation initiation factor 3 N-terminal" evidence="4">
    <location>
        <begin position="51"/>
        <end position="111"/>
    </location>
</feature>
<dbReference type="SUPFAM" id="SSF55200">
    <property type="entry name" value="Translation initiation factor IF3, C-terminal domain"/>
    <property type="match status" value="1"/>
</dbReference>
<dbReference type="InterPro" id="IPR036787">
    <property type="entry name" value="T_IF-3_N_sf"/>
</dbReference>
<dbReference type="Proteomes" id="UP001230268">
    <property type="component" value="Unassembled WGS sequence"/>
</dbReference>
<dbReference type="Gene3D" id="3.10.20.80">
    <property type="entry name" value="Translation initiation factor 3 (IF-3), N-terminal domain"/>
    <property type="match status" value="1"/>
</dbReference>
<evidence type="ECO:0000256" key="3">
    <source>
        <dbReference type="ARBA" id="ARBA00022917"/>
    </source>
</evidence>
<dbReference type="EMBL" id="JAVEPI010000002">
    <property type="protein sequence ID" value="KAK1443481.1"/>
    <property type="molecule type" value="Genomic_DNA"/>
</dbReference>